<dbReference type="FunFam" id="3.30.70.100:FF:000008">
    <property type="entry name" value="Copper transport protein ATOX1"/>
    <property type="match status" value="1"/>
</dbReference>
<evidence type="ECO:0000313" key="8">
    <source>
        <dbReference type="EnsemblPlants" id="cds.novel_model_803_5bd9a17a"/>
    </source>
</evidence>
<feature type="compositionally biased region" description="Acidic residues" evidence="6">
    <location>
        <begin position="147"/>
        <end position="160"/>
    </location>
</feature>
<evidence type="ECO:0000256" key="1">
    <source>
        <dbReference type="ARBA" id="ARBA00022481"/>
    </source>
</evidence>
<dbReference type="OrthoDB" id="689350at2759"/>
<organism evidence="8 9">
    <name type="scientific">Cannabis sativa</name>
    <name type="common">Hemp</name>
    <name type="synonym">Marijuana</name>
    <dbReference type="NCBI Taxonomy" id="3483"/>
    <lineage>
        <taxon>Eukaryota</taxon>
        <taxon>Viridiplantae</taxon>
        <taxon>Streptophyta</taxon>
        <taxon>Embryophyta</taxon>
        <taxon>Tracheophyta</taxon>
        <taxon>Spermatophyta</taxon>
        <taxon>Magnoliopsida</taxon>
        <taxon>eudicotyledons</taxon>
        <taxon>Gunneridae</taxon>
        <taxon>Pentapetalae</taxon>
        <taxon>rosids</taxon>
        <taxon>fabids</taxon>
        <taxon>Rosales</taxon>
        <taxon>Cannabaceae</taxon>
        <taxon>Cannabis</taxon>
    </lineage>
</organism>
<evidence type="ECO:0000256" key="4">
    <source>
        <dbReference type="ARBA" id="ARBA00023289"/>
    </source>
</evidence>
<keyword evidence="9" id="KW-1185">Reference proteome</keyword>
<accession>A0A803RC20</accession>
<protein>
    <recommendedName>
        <fullName evidence="7">HMA domain-containing protein</fullName>
    </recommendedName>
</protein>
<feature type="compositionally biased region" description="Acidic residues" evidence="6">
    <location>
        <begin position="288"/>
        <end position="297"/>
    </location>
</feature>
<dbReference type="PROSITE" id="PS50846">
    <property type="entry name" value="HMA_2"/>
    <property type="match status" value="1"/>
</dbReference>
<keyword evidence="3" id="KW-0449">Lipoprotein</keyword>
<evidence type="ECO:0000313" key="9">
    <source>
        <dbReference type="Proteomes" id="UP000596661"/>
    </source>
</evidence>
<dbReference type="OMA" id="HVYPGPY"/>
<reference evidence="8" key="2">
    <citation type="submission" date="2021-03" db="UniProtKB">
        <authorList>
            <consortium name="EnsemblPlants"/>
        </authorList>
    </citation>
    <scope>IDENTIFICATION</scope>
</reference>
<keyword evidence="2" id="KW-0479">Metal-binding</keyword>
<dbReference type="Proteomes" id="UP000596661">
    <property type="component" value="Chromosome 1"/>
</dbReference>
<dbReference type="GO" id="GO:0046872">
    <property type="term" value="F:metal ion binding"/>
    <property type="evidence" value="ECO:0007669"/>
    <property type="project" value="UniProtKB-KW"/>
</dbReference>
<feature type="compositionally biased region" description="Low complexity" evidence="6">
    <location>
        <begin position="186"/>
        <end position="195"/>
    </location>
</feature>
<dbReference type="AlphaFoldDB" id="A0A803RC20"/>
<evidence type="ECO:0000256" key="3">
    <source>
        <dbReference type="ARBA" id="ARBA00023288"/>
    </source>
</evidence>
<dbReference type="Gramene" id="novel_model_803_5bd9a17a">
    <property type="protein sequence ID" value="cds.novel_model_803_5bd9a17a"/>
    <property type="gene ID" value="novel_gene_450_5bd9a17a"/>
</dbReference>
<dbReference type="PANTHER" id="PTHR45868">
    <property type="entry name" value="HEAVY METAL-ASSOCIATED ISOPRENYLATED PLANT PROTEIN 33-RELATED"/>
    <property type="match status" value="1"/>
</dbReference>
<dbReference type="EnsemblPlants" id="novel_model_803_5bd9a17a">
    <property type="protein sequence ID" value="cds.novel_model_803_5bd9a17a"/>
    <property type="gene ID" value="novel_gene_450_5bd9a17a"/>
</dbReference>
<dbReference type="SUPFAM" id="SSF55008">
    <property type="entry name" value="HMA, heavy metal-associated domain"/>
    <property type="match status" value="1"/>
</dbReference>
<dbReference type="Pfam" id="PF00403">
    <property type="entry name" value="HMA"/>
    <property type="match status" value="1"/>
</dbReference>
<comment type="similarity">
    <text evidence="5">Belongs to the HIPP family.</text>
</comment>
<dbReference type="EMBL" id="UZAU01000018">
    <property type="status" value="NOT_ANNOTATED_CDS"/>
    <property type="molecule type" value="Genomic_DNA"/>
</dbReference>
<reference evidence="8" key="1">
    <citation type="submission" date="2018-11" db="EMBL/GenBank/DDBJ databases">
        <authorList>
            <person name="Grassa J C."/>
        </authorList>
    </citation>
    <scope>NUCLEOTIDE SEQUENCE [LARGE SCALE GENOMIC DNA]</scope>
</reference>
<feature type="region of interest" description="Disordered" evidence="6">
    <location>
        <begin position="88"/>
        <end position="206"/>
    </location>
</feature>
<dbReference type="InterPro" id="IPR006121">
    <property type="entry name" value="HMA_dom"/>
</dbReference>
<feature type="domain" description="HMA" evidence="7">
    <location>
        <begin position="25"/>
        <end position="88"/>
    </location>
</feature>
<name>A0A803RC20_CANSA</name>
<proteinExistence type="inferred from homology"/>
<dbReference type="PANTHER" id="PTHR45868:SF80">
    <property type="entry name" value="F15K9.8-RELATED"/>
    <property type="match status" value="1"/>
</dbReference>
<evidence type="ECO:0000256" key="6">
    <source>
        <dbReference type="SAM" id="MobiDB-lite"/>
    </source>
</evidence>
<keyword evidence="4" id="KW-0636">Prenylation</keyword>
<sequence>MANNTNTSNNNNNNNNKPQEEALKYQTWVLKVSIHCEGCKRKVKKVLQSIEGVYTTTIDSQQHKVTVTGNVDAETLLKKLLRSGKLAELWPENKPSEKKKSGKSKKQKAADNTTTDQEPANDDGDDQAVKNDGGSANDNVDGKEANNEDDGENDEADGDNGEGGGGSNDGAKKKKKKKKKKGGQNGNNSCNNAGGDNPGEFYPPGDIGPMNVMTSANHHGQPIQHVFPYPPTFSYNNQQTPVMYGLSYNTSYPTHNASYFAPSLMHGDYLFSHHSEMYSLPSDQTYSDGDDDDDDDGTGCSIM</sequence>
<feature type="region of interest" description="Disordered" evidence="6">
    <location>
        <begin position="282"/>
        <end position="303"/>
    </location>
</feature>
<dbReference type="CDD" id="cd00371">
    <property type="entry name" value="HMA"/>
    <property type="match status" value="1"/>
</dbReference>
<keyword evidence="1" id="KW-0488">Methylation</keyword>
<evidence type="ECO:0000256" key="5">
    <source>
        <dbReference type="ARBA" id="ARBA00024045"/>
    </source>
</evidence>
<evidence type="ECO:0000256" key="2">
    <source>
        <dbReference type="ARBA" id="ARBA00022723"/>
    </source>
</evidence>
<feature type="compositionally biased region" description="Basic residues" evidence="6">
    <location>
        <begin position="172"/>
        <end position="182"/>
    </location>
</feature>
<evidence type="ECO:0000259" key="7">
    <source>
        <dbReference type="PROSITE" id="PS50846"/>
    </source>
</evidence>
<dbReference type="Gene3D" id="3.30.70.100">
    <property type="match status" value="1"/>
</dbReference>
<dbReference type="InterPro" id="IPR036163">
    <property type="entry name" value="HMA_dom_sf"/>
</dbReference>